<name>A0A4W6FXM2_LATCA</name>
<dbReference type="Ensembl" id="ENSLCAT00010057505.1">
    <property type="protein sequence ID" value="ENSLCAP00010055992.1"/>
    <property type="gene ID" value="ENSLCAG00010026122.1"/>
</dbReference>
<dbReference type="AlphaFoldDB" id="A0A4W6FXM2"/>
<dbReference type="GO" id="GO:0005634">
    <property type="term" value="C:nucleus"/>
    <property type="evidence" value="ECO:0007669"/>
    <property type="project" value="TreeGrafter"/>
</dbReference>
<evidence type="ECO:0000256" key="3">
    <source>
        <dbReference type="ARBA" id="ARBA00061308"/>
    </source>
</evidence>
<dbReference type="PANTHER" id="PTHR21331">
    <property type="entry name" value="BRCA1-ASSOCIATED ATM ACTIVATOR 1"/>
    <property type="match status" value="1"/>
</dbReference>
<dbReference type="GeneTree" id="ENSGT00390000017551"/>
<dbReference type="InterPro" id="IPR038904">
    <property type="entry name" value="BRAT1"/>
</dbReference>
<reference evidence="4" key="3">
    <citation type="submission" date="2025-09" db="UniProtKB">
        <authorList>
            <consortium name="Ensembl"/>
        </authorList>
    </citation>
    <scope>IDENTIFICATION</scope>
</reference>
<dbReference type="Proteomes" id="UP000314980">
    <property type="component" value="Unassembled WGS sequence"/>
</dbReference>
<comment type="similarity">
    <text evidence="3">Belongs to the BRAT1 family.</text>
</comment>
<evidence type="ECO:0000256" key="1">
    <source>
        <dbReference type="ARBA" id="ARBA00004496"/>
    </source>
</evidence>
<dbReference type="GO" id="GO:0005737">
    <property type="term" value="C:cytoplasm"/>
    <property type="evidence" value="ECO:0007669"/>
    <property type="project" value="UniProtKB-SubCell"/>
</dbReference>
<dbReference type="SUPFAM" id="SSF48371">
    <property type="entry name" value="ARM repeat"/>
    <property type="match status" value="1"/>
</dbReference>
<dbReference type="InParanoid" id="A0A4W6FXM2"/>
<organism evidence="4 5">
    <name type="scientific">Lates calcarifer</name>
    <name type="common">Barramundi</name>
    <name type="synonym">Holocentrus calcarifer</name>
    <dbReference type="NCBI Taxonomy" id="8187"/>
    <lineage>
        <taxon>Eukaryota</taxon>
        <taxon>Metazoa</taxon>
        <taxon>Chordata</taxon>
        <taxon>Craniata</taxon>
        <taxon>Vertebrata</taxon>
        <taxon>Euteleostomi</taxon>
        <taxon>Actinopterygii</taxon>
        <taxon>Neopterygii</taxon>
        <taxon>Teleostei</taxon>
        <taxon>Neoteleostei</taxon>
        <taxon>Acanthomorphata</taxon>
        <taxon>Carangaria</taxon>
        <taxon>Carangaria incertae sedis</taxon>
        <taxon>Centropomidae</taxon>
        <taxon>Lates</taxon>
    </lineage>
</organism>
<accession>A0A4W6FXM2</accession>
<dbReference type="PANTHER" id="PTHR21331:SF2">
    <property type="entry name" value="BRCA1-ASSOCIATED ATM ACTIVATOR 1"/>
    <property type="match status" value="1"/>
</dbReference>
<evidence type="ECO:0000313" key="4">
    <source>
        <dbReference type="Ensembl" id="ENSLCAP00010055992.1"/>
    </source>
</evidence>
<reference evidence="5" key="1">
    <citation type="submission" date="2015-09" db="EMBL/GenBank/DDBJ databases">
        <authorList>
            <person name="Sai Rama Sridatta P."/>
        </authorList>
    </citation>
    <scope>NUCLEOTIDE SEQUENCE [LARGE SCALE GENOMIC DNA]</scope>
</reference>
<dbReference type="Gene3D" id="1.25.10.10">
    <property type="entry name" value="Leucine-rich Repeat Variant"/>
    <property type="match status" value="1"/>
</dbReference>
<reference evidence="4" key="2">
    <citation type="submission" date="2025-08" db="UniProtKB">
        <authorList>
            <consortium name="Ensembl"/>
        </authorList>
    </citation>
    <scope>IDENTIFICATION</scope>
</reference>
<dbReference type="FunCoup" id="A0A4W6FXM2">
    <property type="interactions" value="1309"/>
</dbReference>
<gene>
    <name evidence="4" type="primary">brat1</name>
</gene>
<keyword evidence="5" id="KW-1185">Reference proteome</keyword>
<protein>
    <submittedName>
        <fullName evidence="4">BRCA1-associated ATM activator 1</fullName>
    </submittedName>
</protein>
<dbReference type="GO" id="GO:0006974">
    <property type="term" value="P:DNA damage response"/>
    <property type="evidence" value="ECO:0007669"/>
    <property type="project" value="InterPro"/>
</dbReference>
<dbReference type="GO" id="GO:0008283">
    <property type="term" value="P:cell population proliferation"/>
    <property type="evidence" value="ECO:0007669"/>
    <property type="project" value="InterPro"/>
</dbReference>
<comment type="subcellular location">
    <subcellularLocation>
        <location evidence="1">Cytoplasm</location>
    </subcellularLocation>
</comment>
<proteinExistence type="inferred from homology"/>
<keyword evidence="2" id="KW-0963">Cytoplasm</keyword>
<evidence type="ECO:0000313" key="5">
    <source>
        <dbReference type="Proteomes" id="UP000314980"/>
    </source>
</evidence>
<dbReference type="STRING" id="8187.ENSLCAP00010055992"/>
<dbReference type="InterPro" id="IPR011989">
    <property type="entry name" value="ARM-like"/>
</dbReference>
<evidence type="ECO:0000256" key="2">
    <source>
        <dbReference type="ARBA" id="ARBA00022490"/>
    </source>
</evidence>
<sequence>MTPAWRNCWTGSQGSPRPGDLCWRLSHVCLSSYPLWLTKHHPTPGVISFTLKLSGLIAATEDGFRMLQERSILDLAFNHQHWHEAGLWEDPCIRISWIQGLRSMLQHSKALSFFVQADFTLPLLQLQTDASLFVVSAANQMLAHILLFFQPTSPAGFNGVDKKHGDGKTTRASIADIEHSGIPMETSQDYTTVVTAILEYLKESLVPKENTGLHQSLQILKLLALLLAQARPSLRDKLLQTVAGSLEELATAGYSQLTLPLMDIILAAHSSSSTDGCVPDQRVTHLLSSMLKMDKPSDLIHAAAAFLRRGNQDTVHSAQAVRILLLPLHIITGQTLLGTNTAVEEHQFSVVEQLKTKTPCISMICVCLTNTPQITLTPPDVLPCPPVLIVTAVLSLLRICSGDSSSLSTGCAEVFRNVIGSGKVQKCALEALMGLSSSPGVKDKLTEVFTVLIQYLNNPDLDPTVLHKSYQALVKWMSVCKDLSLITHQLRQDLSEVVKKRVCDMRWEVRDSTVEFVGKLASVVSSAEEPCDAPEAFLGGCCSTPLLREALQDPESYVRASAISALAQTLAHSWQQGAALTQEQTDIVSRLLEILSQDTEGFARRAVVQYFITWFSSHSSHTSPSSSPSSSSSLLMNSVSSVLSLGSVDLDWEVKVHTLGAG</sequence>
<dbReference type="InterPro" id="IPR016024">
    <property type="entry name" value="ARM-type_fold"/>
</dbReference>